<reference evidence="2" key="1">
    <citation type="submission" date="2022-11" db="EMBL/GenBank/DDBJ databases">
        <authorList>
            <person name="Petersen C."/>
        </authorList>
    </citation>
    <scope>NUCLEOTIDE SEQUENCE</scope>
    <source>
        <strain evidence="2">IBT 22155</strain>
    </source>
</reference>
<evidence type="ECO:0000256" key="1">
    <source>
        <dbReference type="SAM" id="MobiDB-lite"/>
    </source>
</evidence>
<evidence type="ECO:0000313" key="2">
    <source>
        <dbReference type="EMBL" id="KAJ5120892.1"/>
    </source>
</evidence>
<dbReference type="EMBL" id="JAPQKL010000008">
    <property type="protein sequence ID" value="KAJ5120892.1"/>
    <property type="molecule type" value="Genomic_DNA"/>
</dbReference>
<name>A0A9W9KUY3_9EURO</name>
<dbReference type="OrthoDB" id="4327467at2759"/>
<sequence>MNTKSNSDRGSSEDVEYEMETEQSPRGHKRRPEEEVAQDPSRPPTMVSSPSIPPKMMKTRPIRASTYRNRGAVWQEWIADPARAGCPVQRSEVTLADLIHNRGFTCRETRFSRPSEVLREDLKRLQLPVTEQYRYTELDLFGVDKEGYRGYSQYGHFVGPGVFIAEGLSRHTGPHWSDIVLAQYTYDHDVNTLRHLYYVDVTSEQTLPLVRDVLYPRHNLDWPVNYIDSAVCHTWEYGTREYQEILGTQLGKAAACVVLGAWDRGTHRIARIVTEVERERMNMRFDFEAIPTPGPAHGGEVTSGMF</sequence>
<organism evidence="2 3">
    <name type="scientific">Penicillium bovifimosum</name>
    <dbReference type="NCBI Taxonomy" id="126998"/>
    <lineage>
        <taxon>Eukaryota</taxon>
        <taxon>Fungi</taxon>
        <taxon>Dikarya</taxon>
        <taxon>Ascomycota</taxon>
        <taxon>Pezizomycotina</taxon>
        <taxon>Eurotiomycetes</taxon>
        <taxon>Eurotiomycetidae</taxon>
        <taxon>Eurotiales</taxon>
        <taxon>Aspergillaceae</taxon>
        <taxon>Penicillium</taxon>
    </lineage>
</organism>
<comment type="caution">
    <text evidence="2">The sequence shown here is derived from an EMBL/GenBank/DDBJ whole genome shotgun (WGS) entry which is preliminary data.</text>
</comment>
<dbReference type="GeneID" id="81410194"/>
<dbReference type="AlphaFoldDB" id="A0A9W9KUY3"/>
<feature type="region of interest" description="Disordered" evidence="1">
    <location>
        <begin position="1"/>
        <end position="57"/>
    </location>
</feature>
<gene>
    <name evidence="2" type="ORF">N7515_010280</name>
</gene>
<reference evidence="2" key="2">
    <citation type="journal article" date="2023" name="IMA Fungus">
        <title>Comparative genomic study of the Penicillium genus elucidates a diverse pangenome and 15 lateral gene transfer events.</title>
        <authorList>
            <person name="Petersen C."/>
            <person name="Sorensen T."/>
            <person name="Nielsen M.R."/>
            <person name="Sondergaard T.E."/>
            <person name="Sorensen J.L."/>
            <person name="Fitzpatrick D.A."/>
            <person name="Frisvad J.C."/>
            <person name="Nielsen K.L."/>
        </authorList>
    </citation>
    <scope>NUCLEOTIDE SEQUENCE</scope>
    <source>
        <strain evidence="2">IBT 22155</strain>
    </source>
</reference>
<evidence type="ECO:0000313" key="3">
    <source>
        <dbReference type="Proteomes" id="UP001149079"/>
    </source>
</evidence>
<dbReference type="Proteomes" id="UP001149079">
    <property type="component" value="Unassembled WGS sequence"/>
</dbReference>
<dbReference type="RefSeq" id="XP_056517396.1">
    <property type="nucleotide sequence ID" value="XM_056671023.1"/>
</dbReference>
<keyword evidence="3" id="KW-1185">Reference proteome</keyword>
<accession>A0A9W9KUY3</accession>
<feature type="compositionally biased region" description="Basic and acidic residues" evidence="1">
    <location>
        <begin position="1"/>
        <end position="12"/>
    </location>
</feature>
<proteinExistence type="predicted"/>
<protein>
    <submittedName>
        <fullName evidence="2">Uncharacterized protein</fullName>
    </submittedName>
</protein>